<evidence type="ECO:0000313" key="2">
    <source>
        <dbReference type="EMBL" id="MFC4134397.1"/>
    </source>
</evidence>
<keyword evidence="1" id="KW-0812">Transmembrane</keyword>
<protein>
    <submittedName>
        <fullName evidence="2">Uncharacterized protein</fullName>
    </submittedName>
</protein>
<evidence type="ECO:0000313" key="3">
    <source>
        <dbReference type="Proteomes" id="UP001595816"/>
    </source>
</evidence>
<proteinExistence type="predicted"/>
<feature type="transmembrane region" description="Helical" evidence="1">
    <location>
        <begin position="36"/>
        <end position="57"/>
    </location>
</feature>
<sequence>MRKAGIVAGWAFAVGVAVWAVVRLVGLDGWYPAVQVVAFTPYAVLVAALGVPVLAWWKKWPEAAVAAVSAVVLAACVLPRAVTATRWPGRPGRPCGWRARIC</sequence>
<reference evidence="3" key="1">
    <citation type="journal article" date="2019" name="Int. J. Syst. Evol. Microbiol.">
        <title>The Global Catalogue of Microorganisms (GCM) 10K type strain sequencing project: providing services to taxonomists for standard genome sequencing and annotation.</title>
        <authorList>
            <consortium name="The Broad Institute Genomics Platform"/>
            <consortium name="The Broad Institute Genome Sequencing Center for Infectious Disease"/>
            <person name="Wu L."/>
            <person name="Ma J."/>
        </authorList>
    </citation>
    <scope>NUCLEOTIDE SEQUENCE [LARGE SCALE GENOMIC DNA]</scope>
    <source>
        <strain evidence="3">CGMCC 4.7289</strain>
    </source>
</reference>
<keyword evidence="1" id="KW-0472">Membrane</keyword>
<gene>
    <name evidence="2" type="ORF">ACFOZ4_27615</name>
</gene>
<organism evidence="2 3">
    <name type="scientific">Hamadaea flava</name>
    <dbReference type="NCBI Taxonomy" id="1742688"/>
    <lineage>
        <taxon>Bacteria</taxon>
        <taxon>Bacillati</taxon>
        <taxon>Actinomycetota</taxon>
        <taxon>Actinomycetes</taxon>
        <taxon>Micromonosporales</taxon>
        <taxon>Micromonosporaceae</taxon>
        <taxon>Hamadaea</taxon>
    </lineage>
</organism>
<evidence type="ECO:0000256" key="1">
    <source>
        <dbReference type="SAM" id="Phobius"/>
    </source>
</evidence>
<dbReference type="RefSeq" id="WP_253761446.1">
    <property type="nucleotide sequence ID" value="NZ_JAMZDZ010000001.1"/>
</dbReference>
<name>A0ABV8LVE7_9ACTN</name>
<dbReference type="EMBL" id="JBHSAY010000015">
    <property type="protein sequence ID" value="MFC4134397.1"/>
    <property type="molecule type" value="Genomic_DNA"/>
</dbReference>
<keyword evidence="1" id="KW-1133">Transmembrane helix</keyword>
<feature type="transmembrane region" description="Helical" evidence="1">
    <location>
        <begin position="64"/>
        <end position="82"/>
    </location>
</feature>
<comment type="caution">
    <text evidence="2">The sequence shown here is derived from an EMBL/GenBank/DDBJ whole genome shotgun (WGS) entry which is preliminary data.</text>
</comment>
<keyword evidence="3" id="KW-1185">Reference proteome</keyword>
<dbReference type="Proteomes" id="UP001595816">
    <property type="component" value="Unassembled WGS sequence"/>
</dbReference>
<accession>A0ABV8LVE7</accession>